<evidence type="ECO:0000313" key="4">
    <source>
        <dbReference type="Proteomes" id="UP000672032"/>
    </source>
</evidence>
<organism evidence="3 4">
    <name type="scientific">Monilinia vaccinii-corymbosi</name>
    <dbReference type="NCBI Taxonomy" id="61207"/>
    <lineage>
        <taxon>Eukaryota</taxon>
        <taxon>Fungi</taxon>
        <taxon>Dikarya</taxon>
        <taxon>Ascomycota</taxon>
        <taxon>Pezizomycotina</taxon>
        <taxon>Leotiomycetes</taxon>
        <taxon>Helotiales</taxon>
        <taxon>Sclerotiniaceae</taxon>
        <taxon>Monilinia</taxon>
    </lineage>
</organism>
<feature type="transmembrane region" description="Helical" evidence="2">
    <location>
        <begin position="303"/>
        <end position="325"/>
    </location>
</feature>
<feature type="compositionally biased region" description="Acidic residues" evidence="1">
    <location>
        <begin position="70"/>
        <end position="96"/>
    </location>
</feature>
<feature type="compositionally biased region" description="Polar residues" evidence="1">
    <location>
        <begin position="101"/>
        <end position="110"/>
    </location>
</feature>
<dbReference type="EMBL" id="CP063406">
    <property type="protein sequence ID" value="QSZ30866.1"/>
    <property type="molecule type" value="Genomic_DNA"/>
</dbReference>
<reference evidence="3" key="1">
    <citation type="submission" date="2020-10" db="EMBL/GenBank/DDBJ databases">
        <title>Genome Sequence of Monilinia vaccinii-corymbosi Sheds Light on Mummy Berry Disease Infection of Blueberry and Mating Type.</title>
        <authorList>
            <person name="Yow A.G."/>
            <person name="Zhang Y."/>
            <person name="Bansal K."/>
            <person name="Eacker S.M."/>
            <person name="Sullivan S."/>
            <person name="Liachko I."/>
            <person name="Cubeta M.A."/>
            <person name="Rollins J.A."/>
            <person name="Ashrafi H."/>
        </authorList>
    </citation>
    <scope>NUCLEOTIDE SEQUENCE</scope>
    <source>
        <strain evidence="3">RL-1</strain>
    </source>
</reference>
<sequence length="349" mass="39734">MSTLGMIPSGSRQTEMSESIGPASPKISTYREWRERISRENPSWEGIPKEQASRLHDSKGKGIYISPTVESEEEEEEEEEDYHYELDDIDDFEGGGEEQKTTQSTESSKIPISLPQKPSPSIDSTEEEIRLILEAFKRRDVIRDAAQKFPRKKAPPRREDPKSLSQPHPTKTKAKGKPSPLKPPKEETHTKDPDAPDLFGPWNWHWKGPCPISFIPIPPPIDPSQPDPKIEIRYNCRHQIPTRIIPSPSDPPDPTQPTLRSPLPLMPFMQIQTIRAAAKNDHLDHVVADQDSLCPNCFIWTQWFIGLVIIFLVMGVGMYYSYVLLRMGKGKKYRIIMHFDTSGGGRLSY</sequence>
<feature type="compositionally biased region" description="Basic and acidic residues" evidence="1">
    <location>
        <begin position="29"/>
        <end position="39"/>
    </location>
</feature>
<dbReference type="AlphaFoldDB" id="A0A8A3P5U3"/>
<keyword evidence="2" id="KW-1133">Transmembrane helix</keyword>
<feature type="compositionally biased region" description="Basic and acidic residues" evidence="1">
    <location>
        <begin position="183"/>
        <end position="194"/>
    </location>
</feature>
<protein>
    <submittedName>
        <fullName evidence="3">Uncharacterized protein</fullName>
    </submittedName>
</protein>
<keyword evidence="4" id="KW-1185">Reference proteome</keyword>
<gene>
    <name evidence="3" type="ORF">DSL72_000424</name>
</gene>
<evidence type="ECO:0000313" key="3">
    <source>
        <dbReference type="EMBL" id="QSZ30866.1"/>
    </source>
</evidence>
<accession>A0A8A3P5U3</accession>
<name>A0A8A3P5U3_9HELO</name>
<feature type="compositionally biased region" description="Basic and acidic residues" evidence="1">
    <location>
        <begin position="47"/>
        <end position="60"/>
    </location>
</feature>
<feature type="region of interest" description="Disordered" evidence="1">
    <location>
        <begin position="144"/>
        <end position="195"/>
    </location>
</feature>
<evidence type="ECO:0000256" key="2">
    <source>
        <dbReference type="SAM" id="Phobius"/>
    </source>
</evidence>
<keyword evidence="2" id="KW-0472">Membrane</keyword>
<keyword evidence="2" id="KW-0812">Transmembrane</keyword>
<evidence type="ECO:0000256" key="1">
    <source>
        <dbReference type="SAM" id="MobiDB-lite"/>
    </source>
</evidence>
<feature type="region of interest" description="Disordered" evidence="1">
    <location>
        <begin position="1"/>
        <end position="126"/>
    </location>
</feature>
<dbReference type="OrthoDB" id="3558580at2759"/>
<dbReference type="Proteomes" id="UP000672032">
    <property type="component" value="Chromosome 2"/>
</dbReference>
<proteinExistence type="predicted"/>